<name>A0A6A6ZRA8_9PLEO</name>
<evidence type="ECO:0000313" key="2">
    <source>
        <dbReference type="EMBL" id="KAF2823641.1"/>
    </source>
</evidence>
<feature type="transmembrane region" description="Helical" evidence="1">
    <location>
        <begin position="6"/>
        <end position="27"/>
    </location>
</feature>
<keyword evidence="1" id="KW-0812">Transmembrane</keyword>
<protein>
    <submittedName>
        <fullName evidence="2">Uncharacterized protein</fullName>
    </submittedName>
</protein>
<evidence type="ECO:0000256" key="1">
    <source>
        <dbReference type="SAM" id="Phobius"/>
    </source>
</evidence>
<keyword evidence="1" id="KW-0472">Membrane</keyword>
<dbReference type="Proteomes" id="UP000799424">
    <property type="component" value="Unassembled WGS sequence"/>
</dbReference>
<organism evidence="2 3">
    <name type="scientific">Ophiobolus disseminans</name>
    <dbReference type="NCBI Taxonomy" id="1469910"/>
    <lineage>
        <taxon>Eukaryota</taxon>
        <taxon>Fungi</taxon>
        <taxon>Dikarya</taxon>
        <taxon>Ascomycota</taxon>
        <taxon>Pezizomycotina</taxon>
        <taxon>Dothideomycetes</taxon>
        <taxon>Pleosporomycetidae</taxon>
        <taxon>Pleosporales</taxon>
        <taxon>Pleosporineae</taxon>
        <taxon>Phaeosphaeriaceae</taxon>
        <taxon>Ophiobolus</taxon>
    </lineage>
</organism>
<accession>A0A6A6ZRA8</accession>
<keyword evidence="3" id="KW-1185">Reference proteome</keyword>
<evidence type="ECO:0000313" key="3">
    <source>
        <dbReference type="Proteomes" id="UP000799424"/>
    </source>
</evidence>
<proteinExistence type="predicted"/>
<dbReference type="AlphaFoldDB" id="A0A6A6ZRA8"/>
<reference evidence="2" key="1">
    <citation type="journal article" date="2020" name="Stud. Mycol.">
        <title>101 Dothideomycetes genomes: a test case for predicting lifestyles and emergence of pathogens.</title>
        <authorList>
            <person name="Haridas S."/>
            <person name="Albert R."/>
            <person name="Binder M."/>
            <person name="Bloem J."/>
            <person name="Labutti K."/>
            <person name="Salamov A."/>
            <person name="Andreopoulos B."/>
            <person name="Baker S."/>
            <person name="Barry K."/>
            <person name="Bills G."/>
            <person name="Bluhm B."/>
            <person name="Cannon C."/>
            <person name="Castanera R."/>
            <person name="Culley D."/>
            <person name="Daum C."/>
            <person name="Ezra D."/>
            <person name="Gonzalez J."/>
            <person name="Henrissat B."/>
            <person name="Kuo A."/>
            <person name="Liang C."/>
            <person name="Lipzen A."/>
            <person name="Lutzoni F."/>
            <person name="Magnuson J."/>
            <person name="Mondo S."/>
            <person name="Nolan M."/>
            <person name="Ohm R."/>
            <person name="Pangilinan J."/>
            <person name="Park H.-J."/>
            <person name="Ramirez L."/>
            <person name="Alfaro M."/>
            <person name="Sun H."/>
            <person name="Tritt A."/>
            <person name="Yoshinaga Y."/>
            <person name="Zwiers L.-H."/>
            <person name="Turgeon B."/>
            <person name="Goodwin S."/>
            <person name="Spatafora J."/>
            <person name="Crous P."/>
            <person name="Grigoriev I."/>
        </authorList>
    </citation>
    <scope>NUCLEOTIDE SEQUENCE</scope>
    <source>
        <strain evidence="2">CBS 113818</strain>
    </source>
</reference>
<dbReference type="EMBL" id="MU006231">
    <property type="protein sequence ID" value="KAF2823641.1"/>
    <property type="molecule type" value="Genomic_DNA"/>
</dbReference>
<keyword evidence="1" id="KW-1133">Transmembrane helix</keyword>
<sequence length="90" mass="10266">MEDKKLWLYPAGIVILGVMGVIVSVLWPPREVSGCAMKKWSWSLVREWSLRVARVILRENELVHKLCCGEVLIVLYRNGEAVDVDSVLMI</sequence>
<gene>
    <name evidence="2" type="ORF">CC86DRAFT_57847</name>
</gene>